<keyword evidence="3" id="KW-1185">Reference proteome</keyword>
<feature type="domain" description="RRM" evidence="1">
    <location>
        <begin position="28"/>
        <end position="77"/>
    </location>
</feature>
<reference evidence="2" key="1">
    <citation type="submission" date="2022-07" db="EMBL/GenBank/DDBJ databases">
        <title>Phylogenomic reconstructions and comparative analyses of Kickxellomycotina fungi.</title>
        <authorList>
            <person name="Reynolds N.K."/>
            <person name="Stajich J.E."/>
            <person name="Barry K."/>
            <person name="Grigoriev I.V."/>
            <person name="Crous P."/>
            <person name="Smith M.E."/>
        </authorList>
    </citation>
    <scope>NUCLEOTIDE SEQUENCE</scope>
    <source>
        <strain evidence="2">NBRC 105413</strain>
    </source>
</reference>
<dbReference type="InterPro" id="IPR000504">
    <property type="entry name" value="RRM_dom"/>
</dbReference>
<protein>
    <recommendedName>
        <fullName evidence="1">RRM domain-containing protein</fullName>
    </recommendedName>
</protein>
<proteinExistence type="predicted"/>
<dbReference type="SUPFAM" id="SSF54928">
    <property type="entry name" value="RNA-binding domain, RBD"/>
    <property type="match status" value="1"/>
</dbReference>
<dbReference type="Proteomes" id="UP001145021">
    <property type="component" value="Unassembled WGS sequence"/>
</dbReference>
<gene>
    <name evidence="2" type="ORF">LPJ64_004334</name>
</gene>
<dbReference type="Gene3D" id="3.30.70.330">
    <property type="match status" value="1"/>
</dbReference>
<evidence type="ECO:0000313" key="3">
    <source>
        <dbReference type="Proteomes" id="UP001145021"/>
    </source>
</evidence>
<organism evidence="2 3">
    <name type="scientific">Coemansia asiatica</name>
    <dbReference type="NCBI Taxonomy" id="1052880"/>
    <lineage>
        <taxon>Eukaryota</taxon>
        <taxon>Fungi</taxon>
        <taxon>Fungi incertae sedis</taxon>
        <taxon>Zoopagomycota</taxon>
        <taxon>Kickxellomycotina</taxon>
        <taxon>Kickxellomycetes</taxon>
        <taxon>Kickxellales</taxon>
        <taxon>Kickxellaceae</taxon>
        <taxon>Coemansia</taxon>
    </lineage>
</organism>
<dbReference type="AlphaFoldDB" id="A0A9W8CIP6"/>
<evidence type="ECO:0000313" key="2">
    <source>
        <dbReference type="EMBL" id="KAJ1643953.1"/>
    </source>
</evidence>
<name>A0A9W8CIP6_9FUNG</name>
<accession>A0A9W8CIP6</accession>
<dbReference type="InterPro" id="IPR012677">
    <property type="entry name" value="Nucleotide-bd_a/b_plait_sf"/>
</dbReference>
<dbReference type="Pfam" id="PF00076">
    <property type="entry name" value="RRM_1"/>
    <property type="match status" value="1"/>
</dbReference>
<comment type="caution">
    <text evidence="2">The sequence shown here is derived from an EMBL/GenBank/DDBJ whole genome shotgun (WGS) entry which is preliminary data.</text>
</comment>
<dbReference type="InterPro" id="IPR035979">
    <property type="entry name" value="RBD_domain_sf"/>
</dbReference>
<dbReference type="GO" id="GO:0003723">
    <property type="term" value="F:RNA binding"/>
    <property type="evidence" value="ECO:0007669"/>
    <property type="project" value="InterPro"/>
</dbReference>
<sequence length="98" mass="10861">MIKTVGLAKDVIVKFSLRGVSNLEQSLNLLSHMKKHGTVTSFRLARDPLTLQRTGMAVVSYLHADDCRSALNKPHQTVSGLPAPYDIIDVSLFIKKTR</sequence>
<evidence type="ECO:0000259" key="1">
    <source>
        <dbReference type="Pfam" id="PF00076"/>
    </source>
</evidence>
<dbReference type="EMBL" id="JANBOH010000205">
    <property type="protein sequence ID" value="KAJ1643953.1"/>
    <property type="molecule type" value="Genomic_DNA"/>
</dbReference>